<accession>A0A1Y2C5U8</accession>
<sequence>MNISTNMLSMKLVGEFGKKNEMDSDIEIELQTNTIVIENEFWFYFLIVINNENQEVALSEPFTLISYKQLMKRKKKSFLQKQKIYMLNREGCIFPYYFESMFYCSSEDGEDGEDNQYKLKNTFTFGIKFFKERRIVNNSNINNVSNFVVDKKEESAELAEEK</sequence>
<gene>
    <name evidence="1" type="ORF">LY90DRAFT_621920</name>
</gene>
<comment type="caution">
    <text evidence="1">The sequence shown here is derived from an EMBL/GenBank/DDBJ whole genome shotgun (WGS) entry which is preliminary data.</text>
</comment>
<organism evidence="1 2">
    <name type="scientific">Neocallimastix californiae</name>
    <dbReference type="NCBI Taxonomy" id="1754190"/>
    <lineage>
        <taxon>Eukaryota</taxon>
        <taxon>Fungi</taxon>
        <taxon>Fungi incertae sedis</taxon>
        <taxon>Chytridiomycota</taxon>
        <taxon>Chytridiomycota incertae sedis</taxon>
        <taxon>Neocallimastigomycetes</taxon>
        <taxon>Neocallimastigales</taxon>
        <taxon>Neocallimastigaceae</taxon>
        <taxon>Neocallimastix</taxon>
    </lineage>
</organism>
<protein>
    <submittedName>
        <fullName evidence="1">Uncharacterized protein</fullName>
    </submittedName>
</protein>
<dbReference type="Proteomes" id="UP000193920">
    <property type="component" value="Unassembled WGS sequence"/>
</dbReference>
<reference evidence="1 2" key="1">
    <citation type="submission" date="2016-08" db="EMBL/GenBank/DDBJ databases">
        <title>A Parts List for Fungal Cellulosomes Revealed by Comparative Genomics.</title>
        <authorList>
            <consortium name="DOE Joint Genome Institute"/>
            <person name="Haitjema C.H."/>
            <person name="Gilmore S.P."/>
            <person name="Henske J.K."/>
            <person name="Solomon K.V."/>
            <person name="De Groot R."/>
            <person name="Kuo A."/>
            <person name="Mondo S.J."/>
            <person name="Salamov A.A."/>
            <person name="Labutti K."/>
            <person name="Zhao Z."/>
            <person name="Chiniquy J."/>
            <person name="Barry K."/>
            <person name="Brewer H.M."/>
            <person name="Purvine S.O."/>
            <person name="Wright A.T."/>
            <person name="Boxma B."/>
            <person name="Van Alen T."/>
            <person name="Hackstein J.H."/>
            <person name="Baker S.E."/>
            <person name="Grigoriev I.V."/>
            <person name="O'Malley M.A."/>
        </authorList>
    </citation>
    <scope>NUCLEOTIDE SEQUENCE [LARGE SCALE GENOMIC DNA]</scope>
    <source>
        <strain evidence="1 2">G1</strain>
    </source>
</reference>
<proteinExistence type="predicted"/>
<name>A0A1Y2C5U8_9FUNG</name>
<keyword evidence="2" id="KW-1185">Reference proteome</keyword>
<evidence type="ECO:0000313" key="1">
    <source>
        <dbReference type="EMBL" id="ORY42422.1"/>
    </source>
</evidence>
<dbReference type="EMBL" id="MCOG01000120">
    <property type="protein sequence ID" value="ORY42422.1"/>
    <property type="molecule type" value="Genomic_DNA"/>
</dbReference>
<evidence type="ECO:0000313" key="2">
    <source>
        <dbReference type="Proteomes" id="UP000193920"/>
    </source>
</evidence>
<dbReference type="AlphaFoldDB" id="A0A1Y2C5U8"/>